<reference evidence="1 2" key="1">
    <citation type="submission" date="2018-04" db="EMBL/GenBank/DDBJ databases">
        <title>Chitinophaga fuyangensis sp. nov., isolated from soil in a chemical factory.</title>
        <authorList>
            <person name="Chen K."/>
        </authorList>
    </citation>
    <scope>NUCLEOTIDE SEQUENCE [LARGE SCALE GENOMIC DNA]</scope>
    <source>
        <strain evidence="1 2">LY-1</strain>
    </source>
</reference>
<organism evidence="1 2">
    <name type="scientific">Chitinophaga parva</name>
    <dbReference type="NCBI Taxonomy" id="2169414"/>
    <lineage>
        <taxon>Bacteria</taxon>
        <taxon>Pseudomonadati</taxon>
        <taxon>Bacteroidota</taxon>
        <taxon>Chitinophagia</taxon>
        <taxon>Chitinophagales</taxon>
        <taxon>Chitinophagaceae</taxon>
        <taxon>Chitinophaga</taxon>
    </lineage>
</organism>
<accession>A0A2T7BC28</accession>
<name>A0A2T7BC28_9BACT</name>
<comment type="caution">
    <text evidence="1">The sequence shown here is derived from an EMBL/GenBank/DDBJ whole genome shotgun (WGS) entry which is preliminary data.</text>
</comment>
<dbReference type="Proteomes" id="UP000244450">
    <property type="component" value="Unassembled WGS sequence"/>
</dbReference>
<dbReference type="EMBL" id="QCYK01000003">
    <property type="protein sequence ID" value="PUZ22642.1"/>
    <property type="molecule type" value="Genomic_DNA"/>
</dbReference>
<keyword evidence="2" id="KW-1185">Reference proteome</keyword>
<gene>
    <name evidence="1" type="ORF">DCC81_19610</name>
</gene>
<evidence type="ECO:0000313" key="2">
    <source>
        <dbReference type="Proteomes" id="UP000244450"/>
    </source>
</evidence>
<sequence>MLLLAGACALLMAACSPEITYIPEQTNENAARSGLALSGNYLFLVNQHHLQGYDISRNDTLVKVGSMALHHATDTLYALPGNQLIVGLQGNSGFQRFSALAQPGLLGAYKSWRQGTQLATYGQNIAVLFSRDSFSLLLYNAANTGTGADPGMTAPLDTVLSSYGPYMGLAAKDNIVYAVTVGRVMVLSIGNDHYTLLQELIPLAASEERLEDASLAGNELVLRSDKQFYFYDITQPQAPALLAKLPR</sequence>
<protein>
    <submittedName>
        <fullName evidence="1">Uncharacterized protein</fullName>
    </submittedName>
</protein>
<evidence type="ECO:0000313" key="1">
    <source>
        <dbReference type="EMBL" id="PUZ22642.1"/>
    </source>
</evidence>
<dbReference type="AlphaFoldDB" id="A0A2T7BC28"/>
<proteinExistence type="predicted"/>